<dbReference type="EMBL" id="BAAALT010000127">
    <property type="protein sequence ID" value="GAA1814136.1"/>
    <property type="molecule type" value="Genomic_DNA"/>
</dbReference>
<gene>
    <name evidence="2" type="ORF">GCM10009682_38960</name>
</gene>
<reference evidence="3" key="1">
    <citation type="journal article" date="2019" name="Int. J. Syst. Evol. Microbiol.">
        <title>The Global Catalogue of Microorganisms (GCM) 10K type strain sequencing project: providing services to taxonomists for standard genome sequencing and annotation.</title>
        <authorList>
            <consortium name="The Broad Institute Genomics Platform"/>
            <consortium name="The Broad Institute Genome Sequencing Center for Infectious Disease"/>
            <person name="Wu L."/>
            <person name="Ma J."/>
        </authorList>
    </citation>
    <scope>NUCLEOTIDE SEQUENCE [LARGE SCALE GENOMIC DNA]</scope>
    <source>
        <strain evidence="3">JCM 13250</strain>
    </source>
</reference>
<dbReference type="InterPro" id="IPR018966">
    <property type="entry name" value="VTC_domain"/>
</dbReference>
<protein>
    <submittedName>
        <fullName evidence="2">VTC domain-containing protein</fullName>
    </submittedName>
</protein>
<evidence type="ECO:0000313" key="3">
    <source>
        <dbReference type="Proteomes" id="UP001500218"/>
    </source>
</evidence>
<keyword evidence="3" id="KW-1185">Reference proteome</keyword>
<feature type="domain" description="VTC" evidence="1">
    <location>
        <begin position="11"/>
        <end position="188"/>
    </location>
</feature>
<name>A0ABP4YHV3_9ACTN</name>
<dbReference type="InterPro" id="IPR033469">
    <property type="entry name" value="CYTH-like_dom_sf"/>
</dbReference>
<comment type="caution">
    <text evidence="2">The sequence shown here is derived from an EMBL/GenBank/DDBJ whole genome shotgun (WGS) entry which is preliminary data.</text>
</comment>
<accession>A0ABP4YHV3</accession>
<sequence length="217" mass="24238">MIAELVPTTRVLEIGGIRSFAYDSVYFDTPDLTSYLLAARRRRHRFKIRTRTYVDSDLCFLEVKTRDARGATVKDRLPYSPVDRATIGPGRDYVDTMLGGRYDIAAFAPTLVTRYQRTTLYLPATDSRATVDTDLALEDAHGRGLRLPGLAIVETKTGSTASAVDRLLWARGHRPTQVSKYATGLAALRPDLPDGPWRRTLRRHFVPADGYCPVHAA</sequence>
<dbReference type="Gene3D" id="3.20.100.30">
    <property type="entry name" value="VTC, catalytic tunnel domain"/>
    <property type="match status" value="1"/>
</dbReference>
<dbReference type="SUPFAM" id="SSF55154">
    <property type="entry name" value="CYTH-like phosphatases"/>
    <property type="match status" value="1"/>
</dbReference>
<evidence type="ECO:0000259" key="1">
    <source>
        <dbReference type="Pfam" id="PF09359"/>
    </source>
</evidence>
<dbReference type="CDD" id="cd07750">
    <property type="entry name" value="PolyPPase_VTC_like"/>
    <property type="match status" value="1"/>
</dbReference>
<proteinExistence type="predicted"/>
<dbReference type="Pfam" id="PF09359">
    <property type="entry name" value="VTC"/>
    <property type="match status" value="1"/>
</dbReference>
<dbReference type="Proteomes" id="UP001500218">
    <property type="component" value="Unassembled WGS sequence"/>
</dbReference>
<organism evidence="2 3">
    <name type="scientific">Luedemannella flava</name>
    <dbReference type="NCBI Taxonomy" id="349316"/>
    <lineage>
        <taxon>Bacteria</taxon>
        <taxon>Bacillati</taxon>
        <taxon>Actinomycetota</taxon>
        <taxon>Actinomycetes</taxon>
        <taxon>Micromonosporales</taxon>
        <taxon>Micromonosporaceae</taxon>
        <taxon>Luedemannella</taxon>
    </lineage>
</organism>
<evidence type="ECO:0000313" key="2">
    <source>
        <dbReference type="EMBL" id="GAA1814136.1"/>
    </source>
</evidence>
<dbReference type="InterPro" id="IPR042267">
    <property type="entry name" value="VTC_sf"/>
</dbReference>